<evidence type="ECO:0000256" key="4">
    <source>
        <dbReference type="ARBA" id="ARBA00044129"/>
    </source>
</evidence>
<dbReference type="InterPro" id="IPR028909">
    <property type="entry name" value="bL21-like"/>
</dbReference>
<dbReference type="InterPro" id="IPR001787">
    <property type="entry name" value="Ribosomal_bL21"/>
</dbReference>
<dbReference type="GO" id="GO:0005762">
    <property type="term" value="C:mitochondrial large ribosomal subunit"/>
    <property type="evidence" value="ECO:0007669"/>
    <property type="project" value="TreeGrafter"/>
</dbReference>
<proteinExistence type="inferred from homology"/>
<sequence>MFLLRQLTMISCQPSRLTNLTNSMRSLSITPCFAQKQAVQPLPREDRKHKEINRADDKQCENIFNKVNQQLRKDEEGRLFAVVHLCGKQFKVTAGDIILVEGYWPPAVGDQISLEKVMLAGGKDFTLIGMPLVEPGLVDVKATIIEKTLSHTKTIFKKKRRKQYMRTNFQRSPHTMIRINTINIKGKINEPATKVINEKQIF</sequence>
<evidence type="ECO:0000313" key="6">
    <source>
        <dbReference type="Proteomes" id="UP000078200"/>
    </source>
</evidence>
<dbReference type="GO" id="GO:0006412">
    <property type="term" value="P:translation"/>
    <property type="evidence" value="ECO:0007669"/>
    <property type="project" value="InterPro"/>
</dbReference>
<dbReference type="Proteomes" id="UP000078200">
    <property type="component" value="Unassembled WGS sequence"/>
</dbReference>
<evidence type="ECO:0000313" key="5">
    <source>
        <dbReference type="EnsemblMetazoa" id="GAUT027053-PA"/>
    </source>
</evidence>
<dbReference type="EnsemblMetazoa" id="GAUT027053-RA">
    <property type="protein sequence ID" value="GAUT027053-PA"/>
    <property type="gene ID" value="GAUT027053"/>
</dbReference>
<dbReference type="PANTHER" id="PTHR21349">
    <property type="entry name" value="50S RIBOSOMAL PROTEIN L21"/>
    <property type="match status" value="1"/>
</dbReference>
<dbReference type="STRING" id="7395.A0A1A9V5Z3"/>
<evidence type="ECO:0000256" key="2">
    <source>
        <dbReference type="ARBA" id="ARBA00022980"/>
    </source>
</evidence>
<keyword evidence="3" id="KW-0687">Ribonucleoprotein</keyword>
<comment type="similarity">
    <text evidence="1">Belongs to the bacterial ribosomal protein bL21 family.</text>
</comment>
<dbReference type="Pfam" id="PF00829">
    <property type="entry name" value="Ribosomal_L21p"/>
    <property type="match status" value="1"/>
</dbReference>
<dbReference type="PANTHER" id="PTHR21349:SF0">
    <property type="entry name" value="LARGE RIBOSOMAL SUBUNIT PROTEIN BL21M"/>
    <property type="match status" value="1"/>
</dbReference>
<reference evidence="5" key="1">
    <citation type="submission" date="2020-05" db="UniProtKB">
        <authorList>
            <consortium name="EnsemblMetazoa"/>
        </authorList>
    </citation>
    <scope>IDENTIFICATION</scope>
    <source>
        <strain evidence="5">TTRI</strain>
    </source>
</reference>
<organism evidence="5 6">
    <name type="scientific">Glossina austeni</name>
    <name type="common">Savannah tsetse fly</name>
    <dbReference type="NCBI Taxonomy" id="7395"/>
    <lineage>
        <taxon>Eukaryota</taxon>
        <taxon>Metazoa</taxon>
        <taxon>Ecdysozoa</taxon>
        <taxon>Arthropoda</taxon>
        <taxon>Hexapoda</taxon>
        <taxon>Insecta</taxon>
        <taxon>Pterygota</taxon>
        <taxon>Neoptera</taxon>
        <taxon>Endopterygota</taxon>
        <taxon>Diptera</taxon>
        <taxon>Brachycera</taxon>
        <taxon>Muscomorpha</taxon>
        <taxon>Hippoboscoidea</taxon>
        <taxon>Glossinidae</taxon>
        <taxon>Glossina</taxon>
    </lineage>
</organism>
<dbReference type="GO" id="GO:0003735">
    <property type="term" value="F:structural constituent of ribosome"/>
    <property type="evidence" value="ECO:0007669"/>
    <property type="project" value="InterPro"/>
</dbReference>
<keyword evidence="6" id="KW-1185">Reference proteome</keyword>
<protein>
    <recommendedName>
        <fullName evidence="4">Large ribosomal subunit protein bL21m</fullName>
    </recommendedName>
</protein>
<evidence type="ECO:0000256" key="1">
    <source>
        <dbReference type="ARBA" id="ARBA00008563"/>
    </source>
</evidence>
<dbReference type="AlphaFoldDB" id="A0A1A9V5Z3"/>
<keyword evidence="2" id="KW-0689">Ribosomal protein</keyword>
<dbReference type="VEuPathDB" id="VectorBase:GAUT027053"/>
<dbReference type="InterPro" id="IPR036164">
    <property type="entry name" value="bL21-like_sf"/>
</dbReference>
<dbReference type="HAMAP" id="MF_01363">
    <property type="entry name" value="Ribosomal_bL21"/>
    <property type="match status" value="1"/>
</dbReference>
<dbReference type="SUPFAM" id="SSF141091">
    <property type="entry name" value="L21p-like"/>
    <property type="match status" value="1"/>
</dbReference>
<evidence type="ECO:0000256" key="3">
    <source>
        <dbReference type="ARBA" id="ARBA00023274"/>
    </source>
</evidence>
<dbReference type="NCBIfam" id="TIGR00061">
    <property type="entry name" value="L21"/>
    <property type="match status" value="1"/>
</dbReference>
<accession>A0A1A9V5Z3</accession>
<dbReference type="GO" id="GO:0003723">
    <property type="term" value="F:RNA binding"/>
    <property type="evidence" value="ECO:0007669"/>
    <property type="project" value="InterPro"/>
</dbReference>
<name>A0A1A9V5Z3_GLOAU</name>